<dbReference type="RefSeq" id="WP_093339258.1">
    <property type="nucleotide sequence ID" value="NZ_FOUY01000005.1"/>
</dbReference>
<protein>
    <recommendedName>
        <fullName evidence="1">DUF397 domain-containing protein</fullName>
    </recommendedName>
</protein>
<dbReference type="InterPro" id="IPR007278">
    <property type="entry name" value="DUF397"/>
</dbReference>
<dbReference type="Proteomes" id="UP000199614">
    <property type="component" value="Unassembled WGS sequence"/>
</dbReference>
<gene>
    <name evidence="2" type="ORF">SAMN05216207_1005219</name>
</gene>
<accession>A0A1I4V7C9</accession>
<dbReference type="EMBL" id="FOUY01000005">
    <property type="protein sequence ID" value="SFM97116.1"/>
    <property type="molecule type" value="Genomic_DNA"/>
</dbReference>
<sequence>MSHSNGIRAADLGPVTWRRSAAATAGAENVEFAVLDDGQVAVRNARDPEGPVLVYTPAEISAFVDGAKKGEFDDMVERRTSD</sequence>
<feature type="domain" description="DUF397" evidence="1">
    <location>
        <begin position="16"/>
        <end position="68"/>
    </location>
</feature>
<proteinExistence type="predicted"/>
<name>A0A1I4V7C9_PSUAM</name>
<evidence type="ECO:0000313" key="2">
    <source>
        <dbReference type="EMBL" id="SFM97116.1"/>
    </source>
</evidence>
<dbReference type="AlphaFoldDB" id="A0A1I4V7C9"/>
<reference evidence="2 3" key="1">
    <citation type="submission" date="2016-10" db="EMBL/GenBank/DDBJ databases">
        <authorList>
            <person name="de Groot N.N."/>
        </authorList>
    </citation>
    <scope>NUCLEOTIDE SEQUENCE [LARGE SCALE GENOMIC DNA]</scope>
    <source>
        <strain evidence="2 3">CGMCC 4.1877</strain>
    </source>
</reference>
<dbReference type="OrthoDB" id="4558943at2"/>
<keyword evidence="3" id="KW-1185">Reference proteome</keyword>
<evidence type="ECO:0000313" key="3">
    <source>
        <dbReference type="Proteomes" id="UP000199614"/>
    </source>
</evidence>
<dbReference type="STRING" id="260086.SAMN05216207_1005219"/>
<organism evidence="2 3">
    <name type="scientific">Pseudonocardia ammonioxydans</name>
    <dbReference type="NCBI Taxonomy" id="260086"/>
    <lineage>
        <taxon>Bacteria</taxon>
        <taxon>Bacillati</taxon>
        <taxon>Actinomycetota</taxon>
        <taxon>Actinomycetes</taxon>
        <taxon>Pseudonocardiales</taxon>
        <taxon>Pseudonocardiaceae</taxon>
        <taxon>Pseudonocardia</taxon>
    </lineage>
</organism>
<dbReference type="Pfam" id="PF04149">
    <property type="entry name" value="DUF397"/>
    <property type="match status" value="1"/>
</dbReference>
<evidence type="ECO:0000259" key="1">
    <source>
        <dbReference type="Pfam" id="PF04149"/>
    </source>
</evidence>